<dbReference type="PANTHER" id="PTHR18964:SF149">
    <property type="entry name" value="BIFUNCTIONAL UDP-N-ACETYLGLUCOSAMINE 2-EPIMERASE_N-ACETYLMANNOSAMINE KINASE"/>
    <property type="match status" value="1"/>
</dbReference>
<dbReference type="InterPro" id="IPR018335">
    <property type="entry name" value="Tscrpt_reg_HTH_Crp-type_CS"/>
</dbReference>
<evidence type="ECO:0000313" key="2">
    <source>
        <dbReference type="EMBL" id="RKS69184.1"/>
    </source>
</evidence>
<dbReference type="InParanoid" id="A0A420XKJ4"/>
<dbReference type="RefSeq" id="WP_121194632.1">
    <property type="nucleotide sequence ID" value="NZ_RBWV01000015.1"/>
</dbReference>
<proteinExistence type="inferred from homology"/>
<dbReference type="AlphaFoldDB" id="A0A420XKJ4"/>
<dbReference type="PROSITE" id="PS00042">
    <property type="entry name" value="HTH_CRP_1"/>
    <property type="match status" value="1"/>
</dbReference>
<dbReference type="Pfam" id="PF13412">
    <property type="entry name" value="HTH_24"/>
    <property type="match status" value="1"/>
</dbReference>
<dbReference type="Gene3D" id="1.10.10.10">
    <property type="entry name" value="Winged helix-like DNA-binding domain superfamily/Winged helix DNA-binding domain"/>
    <property type="match status" value="1"/>
</dbReference>
<keyword evidence="2" id="KW-0418">Kinase</keyword>
<dbReference type="InterPro" id="IPR036388">
    <property type="entry name" value="WH-like_DNA-bd_sf"/>
</dbReference>
<dbReference type="GO" id="GO:0016301">
    <property type="term" value="F:kinase activity"/>
    <property type="evidence" value="ECO:0007669"/>
    <property type="project" value="UniProtKB-KW"/>
</dbReference>
<reference evidence="2 3" key="1">
    <citation type="submission" date="2018-10" db="EMBL/GenBank/DDBJ databases">
        <title>Genomic Encyclopedia of Archaeal and Bacterial Type Strains, Phase II (KMG-II): from individual species to whole genera.</title>
        <authorList>
            <person name="Goeker M."/>
        </authorList>
    </citation>
    <scope>NUCLEOTIDE SEQUENCE [LARGE SCALE GENOMIC DNA]</scope>
    <source>
        <strain evidence="2 3">RP-AC37</strain>
    </source>
</reference>
<keyword evidence="3" id="KW-1185">Reference proteome</keyword>
<dbReference type="PANTHER" id="PTHR18964">
    <property type="entry name" value="ROK (REPRESSOR, ORF, KINASE) FAMILY"/>
    <property type="match status" value="1"/>
</dbReference>
<dbReference type="InterPro" id="IPR000600">
    <property type="entry name" value="ROK"/>
</dbReference>
<dbReference type="Pfam" id="PF00480">
    <property type="entry name" value="ROK"/>
    <property type="match status" value="1"/>
</dbReference>
<dbReference type="EMBL" id="RBWV01000015">
    <property type="protein sequence ID" value="RKS69184.1"/>
    <property type="molecule type" value="Genomic_DNA"/>
</dbReference>
<dbReference type="Proteomes" id="UP000281955">
    <property type="component" value="Unassembled WGS sequence"/>
</dbReference>
<accession>A0A420XKJ4</accession>
<comment type="similarity">
    <text evidence="1">Belongs to the ROK (NagC/XylR) family.</text>
</comment>
<sequence length="400" mass="41788">MGARFAGRSAAETGRGIVDLVRSSEVISRVELAELSGLTEASISRTVKRLLEDGLLVEVGQSETTGGKPRRLLALNTNGRYAVGLSVDEAQLTYALTNLRGEVVGRLVSRGIGTDTPAVVVRRMVRETTRLLREHEVDAGDVLGIGVAIAGRLDLRGAAMRALRDTTDWEQFALGPALEEALGLPATLEHDYVCAALGEFWVGRIPASSDFVCFYAATGFGAGIMLGGEIYRGSSGNAGEVGHVVLQAGGPECWCGSRGCLEAVAGPRTVVRKALASRALARRLSLTGDPDAVRADFALVARAAAAGDAACEQLVEESAGYVGATLLSLTNALDLDRIVLSGPAFADAGEYYLRATQSAVSELSFMRQVHPVTVELSTLQMQSSAIGAATVALDGGLAAR</sequence>
<organism evidence="2 3">
    <name type="scientific">Motilibacter peucedani</name>
    <dbReference type="NCBI Taxonomy" id="598650"/>
    <lineage>
        <taxon>Bacteria</taxon>
        <taxon>Bacillati</taxon>
        <taxon>Actinomycetota</taxon>
        <taxon>Actinomycetes</taxon>
        <taxon>Motilibacterales</taxon>
        <taxon>Motilibacteraceae</taxon>
        <taxon>Motilibacter</taxon>
    </lineage>
</organism>
<comment type="caution">
    <text evidence="2">The sequence shown here is derived from an EMBL/GenBank/DDBJ whole genome shotgun (WGS) entry which is preliminary data.</text>
</comment>
<dbReference type="InterPro" id="IPR036390">
    <property type="entry name" value="WH_DNA-bd_sf"/>
</dbReference>
<dbReference type="InterPro" id="IPR043129">
    <property type="entry name" value="ATPase_NBD"/>
</dbReference>
<dbReference type="Gene3D" id="3.30.420.40">
    <property type="match status" value="2"/>
</dbReference>
<dbReference type="SUPFAM" id="SSF46785">
    <property type="entry name" value="Winged helix' DNA-binding domain"/>
    <property type="match status" value="1"/>
</dbReference>
<gene>
    <name evidence="2" type="ORF">CLV35_3358</name>
</gene>
<name>A0A420XKJ4_9ACTN</name>
<dbReference type="OrthoDB" id="3863906at2"/>
<evidence type="ECO:0000313" key="3">
    <source>
        <dbReference type="Proteomes" id="UP000281955"/>
    </source>
</evidence>
<dbReference type="GO" id="GO:0003700">
    <property type="term" value="F:DNA-binding transcription factor activity"/>
    <property type="evidence" value="ECO:0007669"/>
    <property type="project" value="InterPro"/>
</dbReference>
<protein>
    <submittedName>
        <fullName evidence="2">Putative NBD/HSP70 family sugar kinase</fullName>
    </submittedName>
</protein>
<dbReference type="SUPFAM" id="SSF53067">
    <property type="entry name" value="Actin-like ATPase domain"/>
    <property type="match status" value="1"/>
</dbReference>
<evidence type="ECO:0000256" key="1">
    <source>
        <dbReference type="ARBA" id="ARBA00006479"/>
    </source>
</evidence>
<keyword evidence="2" id="KW-0808">Transferase</keyword>